<comment type="similarity">
    <text evidence="1">Belongs to the amidase family.</text>
</comment>
<evidence type="ECO:0000313" key="6">
    <source>
        <dbReference type="Proteomes" id="UP000297725"/>
    </source>
</evidence>
<dbReference type="PANTHER" id="PTHR11895:SF7">
    <property type="entry name" value="GLUTAMYL-TRNA(GLN) AMIDOTRANSFERASE SUBUNIT A, MITOCHONDRIAL"/>
    <property type="match status" value="1"/>
</dbReference>
<dbReference type="Proteomes" id="UP000297725">
    <property type="component" value="Unassembled WGS sequence"/>
</dbReference>
<sequence length="480" mass="53171">MKDAYYWITQLKNKQLSQQELIYDIEQKVKQLNPQLNALITFSSDEAIKSYNQCDNIEETLFLGLPVPLKLLGQNKQGWLDTSASRLFSNYYSPKNNYFVDKVESVGIIPLGQTNSPEFGFKNITDSMLHGVTHNPWQTDYSPGGSSGGAAAVVAAGIFPMAMASDGGGSIRIPASFCGLIGFKPSRGMMPVGPNGWRGWQGASINFGLTISMRDTHLLFHALKGVHPAAPYQPVISSHVPKKNLKIAYCHASPVNTHVSMEAKEALDKTVKQLEQLGHSVVEINYPIDGQQLIRSYYAMNGGETAAMFDNIERSINRSVTIDDMELMSWGIYQYGKKLPAASYVNALQTWDVATFQMERLFETYDVFLSPTTATTAPRIDEVLVSNEIKDRLRRSEEMNETTCAELIEEMFSKSLALTPYTQLANLTGQPAISLPVHVSHQGLPIGVQLMAARGNDELLLSLGKELESQCLFELPSYYS</sequence>
<evidence type="ECO:0000259" key="2">
    <source>
        <dbReference type="Pfam" id="PF01425"/>
    </source>
</evidence>
<reference evidence="4 6" key="1">
    <citation type="submission" date="2019-03" db="EMBL/GenBank/DDBJ databases">
        <title>Vagococcus sp. was isolated fron gut of Carduelis flavirostris.</title>
        <authorList>
            <person name="Ge Y."/>
        </authorList>
    </citation>
    <scope>NUCLEOTIDE SEQUENCE [LARGE SCALE GENOMIC DNA]</scope>
    <source>
        <strain evidence="4 6">CF-210</strain>
    </source>
</reference>
<evidence type="ECO:0000313" key="5">
    <source>
        <dbReference type="Proteomes" id="UP000296883"/>
    </source>
</evidence>
<dbReference type="InterPro" id="IPR036928">
    <property type="entry name" value="AS_sf"/>
</dbReference>
<dbReference type="AlphaFoldDB" id="A0A4Z0DDI3"/>
<keyword evidence="5" id="KW-1185">Reference proteome</keyword>
<dbReference type="Proteomes" id="UP000296883">
    <property type="component" value="Chromosome"/>
</dbReference>
<accession>A0A7Z2B2S6</accession>
<dbReference type="NCBIfam" id="NF005099">
    <property type="entry name" value="PRK06529.1"/>
    <property type="match status" value="1"/>
</dbReference>
<dbReference type="PANTHER" id="PTHR11895">
    <property type="entry name" value="TRANSAMIDASE"/>
    <property type="match status" value="1"/>
</dbReference>
<dbReference type="EC" id="3.5.1.4" evidence="3"/>
<organism evidence="3 5">
    <name type="scientific">Vagococcus xieshaowenii</name>
    <dbReference type="NCBI Taxonomy" id="2562451"/>
    <lineage>
        <taxon>Bacteria</taxon>
        <taxon>Bacillati</taxon>
        <taxon>Bacillota</taxon>
        <taxon>Bacilli</taxon>
        <taxon>Lactobacillales</taxon>
        <taxon>Enterococcaceae</taxon>
        <taxon>Vagococcus</taxon>
    </lineage>
</organism>
<evidence type="ECO:0000313" key="3">
    <source>
        <dbReference type="EMBL" id="QCA28416.1"/>
    </source>
</evidence>
<gene>
    <name evidence="4" type="ORF">E4031_02260</name>
    <name evidence="3" type="ORF">E4Z98_03480</name>
</gene>
<evidence type="ECO:0000256" key="1">
    <source>
        <dbReference type="ARBA" id="ARBA00009199"/>
    </source>
</evidence>
<dbReference type="InterPro" id="IPR020556">
    <property type="entry name" value="Amidase_CS"/>
</dbReference>
<dbReference type="Gene3D" id="3.90.1300.10">
    <property type="entry name" value="Amidase signature (AS) domain"/>
    <property type="match status" value="1"/>
</dbReference>
<keyword evidence="3" id="KW-0378">Hydrolase</keyword>
<accession>A0A4Z0DDI3</accession>
<dbReference type="EMBL" id="CP038865">
    <property type="protein sequence ID" value="QCA28416.1"/>
    <property type="molecule type" value="Genomic_DNA"/>
</dbReference>
<dbReference type="GO" id="GO:0004040">
    <property type="term" value="F:amidase activity"/>
    <property type="evidence" value="ECO:0007669"/>
    <property type="project" value="UniProtKB-EC"/>
</dbReference>
<dbReference type="KEGG" id="vac:E4Z98_03480"/>
<dbReference type="RefSeq" id="WP_135253709.1">
    <property type="nucleotide sequence ID" value="NZ_CP038865.1"/>
</dbReference>
<dbReference type="SUPFAM" id="SSF75304">
    <property type="entry name" value="Amidase signature (AS) enzymes"/>
    <property type="match status" value="1"/>
</dbReference>
<protein>
    <submittedName>
        <fullName evidence="3">Amidase</fullName>
        <ecNumber evidence="3">3.5.1.4</ecNumber>
    </submittedName>
</protein>
<dbReference type="OrthoDB" id="9811471at2"/>
<dbReference type="EMBL" id="SRHU01000008">
    <property type="protein sequence ID" value="TFZ42828.1"/>
    <property type="molecule type" value="Genomic_DNA"/>
</dbReference>
<evidence type="ECO:0000313" key="4">
    <source>
        <dbReference type="EMBL" id="TFZ42828.1"/>
    </source>
</evidence>
<proteinExistence type="inferred from homology"/>
<dbReference type="InterPro" id="IPR000120">
    <property type="entry name" value="Amidase"/>
</dbReference>
<dbReference type="InterPro" id="IPR023631">
    <property type="entry name" value="Amidase_dom"/>
</dbReference>
<dbReference type="PROSITE" id="PS00571">
    <property type="entry name" value="AMIDASES"/>
    <property type="match status" value="1"/>
</dbReference>
<name>A0A4Z0DDI3_9ENTE</name>
<reference evidence="3 5" key="2">
    <citation type="journal article" date="2020" name="Int. J. Syst. Evol. Microbiol.">
        <title>Vagococcus xieshaowenii sp. nov., isolated from snow finch (Montifringilla taczanowskii) cloacal content.</title>
        <authorList>
            <person name="Ge Y."/>
            <person name="Yang J."/>
            <person name="Lai X.H."/>
            <person name="Zhang G."/>
            <person name="Jin D."/>
            <person name="Lu S."/>
            <person name="Wang B."/>
            <person name="Huang Y."/>
            <person name="Huang Y."/>
            <person name="Ren Z."/>
            <person name="Zhang X."/>
            <person name="Xu J."/>
        </authorList>
    </citation>
    <scope>NUCLEOTIDE SEQUENCE [LARGE SCALE GENOMIC DNA]</scope>
    <source>
        <strain evidence="3">Personal::cf-49</strain>
        <strain evidence="5">personal::cf-49</strain>
    </source>
</reference>
<dbReference type="Pfam" id="PF01425">
    <property type="entry name" value="Amidase"/>
    <property type="match status" value="1"/>
</dbReference>
<feature type="domain" description="Amidase" evidence="2">
    <location>
        <begin position="27"/>
        <end position="461"/>
    </location>
</feature>